<dbReference type="Proteomes" id="UP001319060">
    <property type="component" value="Unassembled WGS sequence"/>
</dbReference>
<sequence length="52" mass="6253">MSHHNLSDIKAIEQKARKEHKEAEQARTVIQDVLIQKRFHENRPLNHQEKNK</sequence>
<dbReference type="EMBL" id="JAFHKS010000042">
    <property type="protein sequence ID" value="MBN3544686.1"/>
    <property type="molecule type" value="Genomic_DNA"/>
</dbReference>
<feature type="region of interest" description="Disordered" evidence="1">
    <location>
        <begin position="1"/>
        <end position="25"/>
    </location>
</feature>
<evidence type="ECO:0000256" key="1">
    <source>
        <dbReference type="SAM" id="MobiDB-lite"/>
    </source>
</evidence>
<gene>
    <name evidence="2" type="ORF">JYA64_05240</name>
</gene>
<evidence type="ECO:0000313" key="3">
    <source>
        <dbReference type="Proteomes" id="UP001319060"/>
    </source>
</evidence>
<accession>A0ABS2ZB64</accession>
<protein>
    <submittedName>
        <fullName evidence="2">Uncharacterized protein</fullName>
    </submittedName>
</protein>
<reference evidence="2 3" key="1">
    <citation type="submission" date="2021-01" db="EMBL/GenBank/DDBJ databases">
        <title>Genome Sequencing of Type Strains.</title>
        <authorList>
            <person name="Lemaire J.F."/>
            <person name="Inderbitzin P."/>
            <person name="Collins S.B."/>
            <person name="Wespe N."/>
            <person name="Knight-Connoni V."/>
        </authorList>
    </citation>
    <scope>NUCLEOTIDE SEQUENCE [LARGE SCALE GENOMIC DNA]</scope>
    <source>
        <strain evidence="2 3">DSM 14730</strain>
    </source>
</reference>
<dbReference type="RefSeq" id="WP_188403635.1">
    <property type="nucleotide sequence ID" value="NZ_BMCE01000002.1"/>
</dbReference>
<organism evidence="2 3">
    <name type="scientific">Fictibacillus barbaricus</name>
    <dbReference type="NCBI Taxonomy" id="182136"/>
    <lineage>
        <taxon>Bacteria</taxon>
        <taxon>Bacillati</taxon>
        <taxon>Bacillota</taxon>
        <taxon>Bacilli</taxon>
        <taxon>Bacillales</taxon>
        <taxon>Fictibacillaceae</taxon>
        <taxon>Fictibacillus</taxon>
    </lineage>
</organism>
<proteinExistence type="predicted"/>
<keyword evidence="3" id="KW-1185">Reference proteome</keyword>
<evidence type="ECO:0000313" key="2">
    <source>
        <dbReference type="EMBL" id="MBN3544686.1"/>
    </source>
</evidence>
<name>A0ABS2ZB64_9BACL</name>
<comment type="caution">
    <text evidence="2">The sequence shown here is derived from an EMBL/GenBank/DDBJ whole genome shotgun (WGS) entry which is preliminary data.</text>
</comment>